<feature type="domain" description="Glycosyl transferase family 1" evidence="1">
    <location>
        <begin position="189"/>
        <end position="340"/>
    </location>
</feature>
<dbReference type="Gene3D" id="3.40.50.2000">
    <property type="entry name" value="Glycogen Phosphorylase B"/>
    <property type="match status" value="2"/>
</dbReference>
<dbReference type="PANTHER" id="PTHR45947:SF3">
    <property type="entry name" value="SULFOQUINOVOSYL TRANSFERASE SQD2"/>
    <property type="match status" value="1"/>
</dbReference>
<dbReference type="InterPro" id="IPR001296">
    <property type="entry name" value="Glyco_trans_1"/>
</dbReference>
<organism evidence="2 3">
    <name type="scientific">Candidatus Lloydbacteria bacterium RIFCSPHIGHO2_01_FULL_41_20</name>
    <dbReference type="NCBI Taxonomy" id="1798657"/>
    <lineage>
        <taxon>Bacteria</taxon>
        <taxon>Candidatus Lloydiibacteriota</taxon>
    </lineage>
</organism>
<evidence type="ECO:0000259" key="1">
    <source>
        <dbReference type="Pfam" id="PF00534"/>
    </source>
</evidence>
<protein>
    <recommendedName>
        <fullName evidence="1">Glycosyl transferase family 1 domain-containing protein</fullName>
    </recommendedName>
</protein>
<dbReference type="PANTHER" id="PTHR45947">
    <property type="entry name" value="SULFOQUINOVOSYL TRANSFERASE SQD2"/>
    <property type="match status" value="1"/>
</dbReference>
<sequence length="371" mass="42407">MLSSDKNIFKEYAPVRDRMKDYGSICEELHIIVFTKRGYIKETIEDNVFLYPTNSFSRWWYVFDAVKIGRKIQGINLVTAQDPFETGFAGWLIARTLKAKLQIQIHTDFLSPYFTEENFFNKIRVFLAKFLLPKADGIRVVSERIGASLKTINYKLKTIPAVLPIFIDAQKIMSAKAQFDIHKKYPQFNFIILTVARLETEKNIFLALLVMKKLIAEYPNVGFVIVGDGSEIENLQFEIKNLKLRDNVIFETWQDELAPYYKTSDLYLSTSNYEGFGMSIMEAALSGCPIVATDAGIASYTLKNGSGALVCPVGDNECIGKQIRSFLRDPELRKRISRTAMAETLRSVPKDKQAYLLEYKKLWEKCLIGNA</sequence>
<gene>
    <name evidence="2" type="ORF">A2648_00915</name>
</gene>
<dbReference type="SUPFAM" id="SSF53756">
    <property type="entry name" value="UDP-Glycosyltransferase/glycogen phosphorylase"/>
    <property type="match status" value="1"/>
</dbReference>
<dbReference type="AlphaFoldDB" id="A0A1G2CTC1"/>
<dbReference type="GO" id="GO:0016757">
    <property type="term" value="F:glycosyltransferase activity"/>
    <property type="evidence" value="ECO:0007669"/>
    <property type="project" value="InterPro"/>
</dbReference>
<dbReference type="EMBL" id="MHLH01000003">
    <property type="protein sequence ID" value="OGZ04644.1"/>
    <property type="molecule type" value="Genomic_DNA"/>
</dbReference>
<evidence type="ECO:0000313" key="3">
    <source>
        <dbReference type="Proteomes" id="UP000178841"/>
    </source>
</evidence>
<dbReference type="Pfam" id="PF00534">
    <property type="entry name" value="Glycos_transf_1"/>
    <property type="match status" value="1"/>
</dbReference>
<name>A0A1G2CTC1_9BACT</name>
<dbReference type="InterPro" id="IPR050194">
    <property type="entry name" value="Glycosyltransferase_grp1"/>
</dbReference>
<accession>A0A1G2CTC1</accession>
<dbReference type="STRING" id="1798657.A2648_00915"/>
<dbReference type="Proteomes" id="UP000178841">
    <property type="component" value="Unassembled WGS sequence"/>
</dbReference>
<dbReference type="CDD" id="cd03801">
    <property type="entry name" value="GT4_PimA-like"/>
    <property type="match status" value="1"/>
</dbReference>
<comment type="caution">
    <text evidence="2">The sequence shown here is derived from an EMBL/GenBank/DDBJ whole genome shotgun (WGS) entry which is preliminary data.</text>
</comment>
<reference evidence="2 3" key="1">
    <citation type="journal article" date="2016" name="Nat. Commun.">
        <title>Thousands of microbial genomes shed light on interconnected biogeochemical processes in an aquifer system.</title>
        <authorList>
            <person name="Anantharaman K."/>
            <person name="Brown C.T."/>
            <person name="Hug L.A."/>
            <person name="Sharon I."/>
            <person name="Castelle C.J."/>
            <person name="Probst A.J."/>
            <person name="Thomas B.C."/>
            <person name="Singh A."/>
            <person name="Wilkins M.J."/>
            <person name="Karaoz U."/>
            <person name="Brodie E.L."/>
            <person name="Williams K.H."/>
            <person name="Hubbard S.S."/>
            <person name="Banfield J.F."/>
        </authorList>
    </citation>
    <scope>NUCLEOTIDE SEQUENCE [LARGE SCALE GENOMIC DNA]</scope>
</reference>
<proteinExistence type="predicted"/>
<evidence type="ECO:0000313" key="2">
    <source>
        <dbReference type="EMBL" id="OGZ04644.1"/>
    </source>
</evidence>